<dbReference type="Pfam" id="PF10383">
    <property type="entry name" value="Clr2"/>
    <property type="match status" value="1"/>
</dbReference>
<evidence type="ECO:0000313" key="4">
    <source>
        <dbReference type="EMBL" id="KAF2435955.1"/>
    </source>
</evidence>
<dbReference type="GO" id="GO:0033553">
    <property type="term" value="C:rDNA heterochromatin"/>
    <property type="evidence" value="ECO:0007669"/>
    <property type="project" value="TreeGrafter"/>
</dbReference>
<evidence type="ECO:0000256" key="1">
    <source>
        <dbReference type="SAM" id="MobiDB-lite"/>
    </source>
</evidence>
<name>A0A9P4P0I9_9PEZI</name>
<protein>
    <submittedName>
        <fullName evidence="4">Uncharacterized protein</fullName>
    </submittedName>
</protein>
<feature type="domain" description="Cryptic loci regulator 2 C-terminal" evidence="2">
    <location>
        <begin position="475"/>
        <end position="594"/>
    </location>
</feature>
<sequence length="792" mass="88727">MSFHIGYPSVPPQTKFINWAPRTQKPPNSQVQDTEISTTPLGSPRRTGSATFSSKGRINTTTGSSETNQRTTNSSSFPPRRIVEVPASNTTMNGPLLTVPIVHGASDGDATHRPTESRYRKIDPPTLYLEKLATGWMKERGDQQRSGIRYILDRLPEGYAVYERPRPGNPNHMDRYCFGHPQGKAFDSPNRFLPHFLNLMKKGNNHGCNCTICSSPGSGKKPIGKPLGKPLGRPPGSLNLPTASNPPLLNSTSGPARPKGKQWIDGKTDDEGSPDVYRTLIDQLKVAGSLDVPITELFSMDWRAERAELQKWLQSLSTQPLWMPRNGDVVLFVRHLLVNEEVKYHSESGHFKIWNGKLWVGFPKWEAAVVTQTPEEVLDLEDIVEETRKELSVTYSGFRVEPLPDPNSTSKPQSKQYTYVRLDQIRPLTFWSELLSGTKKEAWSPTIKHAHTAASTISLEGKYRFHGQWPLAKIHCRGMYLGAEFIKEGDIVRLLPEEKGASVTDILKVTSISLNLSKLDTASGNDYDDGHPYNSNVRVTGKGFTLDKSRASGPLPANADLPEDFDRYGKFYYHQEPHLYSQVPFHRVMGRCFEPRAIERWFPAERSSESPLNLGLGIRGLLAARSFSAQINKRIPEGKSWFWADSRVEALDLYEVNGYEVSSQDKERNPKEWRKEIRIIEGVARPGEKAAAQVTNQMPHKMRNNSMINTAIGLMGNGEGSSGQDESRDASRKRSRCAMDTGDEDNEDDHFVTQMAEGIGLPMDDEMATDEEDFGEIVQDTPKGHRVMIVID</sequence>
<feature type="compositionally biased region" description="Polar residues" evidence="1">
    <location>
        <begin position="239"/>
        <end position="254"/>
    </location>
</feature>
<dbReference type="PANTHER" id="PTHR38046:SF1">
    <property type="entry name" value="CRYPTIC LOCI REGULATOR 2"/>
    <property type="match status" value="1"/>
</dbReference>
<dbReference type="GO" id="GO:0070824">
    <property type="term" value="C:SHREC complex"/>
    <property type="evidence" value="ECO:0007669"/>
    <property type="project" value="InterPro"/>
</dbReference>
<feature type="domain" description="Cryptic loci regulator 2 N-terminal" evidence="3">
    <location>
        <begin position="150"/>
        <end position="213"/>
    </location>
</feature>
<dbReference type="InterPro" id="IPR031915">
    <property type="entry name" value="Clr2_N"/>
</dbReference>
<dbReference type="InterPro" id="IPR018839">
    <property type="entry name" value="Tscrpt-silencing_Clr2_C"/>
</dbReference>
<dbReference type="GO" id="GO:0031934">
    <property type="term" value="C:mating-type region heterochromatin"/>
    <property type="evidence" value="ECO:0007669"/>
    <property type="project" value="TreeGrafter"/>
</dbReference>
<proteinExistence type="predicted"/>
<feature type="region of interest" description="Disordered" evidence="1">
    <location>
        <begin position="714"/>
        <end position="748"/>
    </location>
</feature>
<organism evidence="4 5">
    <name type="scientific">Tothia fuscella</name>
    <dbReference type="NCBI Taxonomy" id="1048955"/>
    <lineage>
        <taxon>Eukaryota</taxon>
        <taxon>Fungi</taxon>
        <taxon>Dikarya</taxon>
        <taxon>Ascomycota</taxon>
        <taxon>Pezizomycotina</taxon>
        <taxon>Dothideomycetes</taxon>
        <taxon>Pleosporomycetidae</taxon>
        <taxon>Venturiales</taxon>
        <taxon>Cylindrosympodiaceae</taxon>
        <taxon>Tothia</taxon>
    </lineage>
</organism>
<dbReference type="AlphaFoldDB" id="A0A9P4P0I9"/>
<evidence type="ECO:0000259" key="2">
    <source>
        <dbReference type="Pfam" id="PF10383"/>
    </source>
</evidence>
<dbReference type="InterPro" id="IPR038986">
    <property type="entry name" value="Clr2"/>
</dbReference>
<dbReference type="Pfam" id="PF16761">
    <property type="entry name" value="Clr2_transil"/>
    <property type="match status" value="1"/>
</dbReference>
<dbReference type="OrthoDB" id="438224at2759"/>
<feature type="compositionally biased region" description="Polar residues" evidence="1">
    <location>
        <begin position="25"/>
        <end position="77"/>
    </location>
</feature>
<dbReference type="Proteomes" id="UP000800235">
    <property type="component" value="Unassembled WGS sequence"/>
</dbReference>
<comment type="caution">
    <text evidence="4">The sequence shown here is derived from an EMBL/GenBank/DDBJ whole genome shotgun (WGS) entry which is preliminary data.</text>
</comment>
<feature type="region of interest" description="Disordered" evidence="1">
    <location>
        <begin position="1"/>
        <end position="91"/>
    </location>
</feature>
<reference evidence="4" key="1">
    <citation type="journal article" date="2020" name="Stud. Mycol.">
        <title>101 Dothideomycetes genomes: a test case for predicting lifestyles and emergence of pathogens.</title>
        <authorList>
            <person name="Haridas S."/>
            <person name="Albert R."/>
            <person name="Binder M."/>
            <person name="Bloem J."/>
            <person name="Labutti K."/>
            <person name="Salamov A."/>
            <person name="Andreopoulos B."/>
            <person name="Baker S."/>
            <person name="Barry K."/>
            <person name="Bills G."/>
            <person name="Bluhm B."/>
            <person name="Cannon C."/>
            <person name="Castanera R."/>
            <person name="Culley D."/>
            <person name="Daum C."/>
            <person name="Ezra D."/>
            <person name="Gonzalez J."/>
            <person name="Henrissat B."/>
            <person name="Kuo A."/>
            <person name="Liang C."/>
            <person name="Lipzen A."/>
            <person name="Lutzoni F."/>
            <person name="Magnuson J."/>
            <person name="Mondo S."/>
            <person name="Nolan M."/>
            <person name="Ohm R."/>
            <person name="Pangilinan J."/>
            <person name="Park H.-J."/>
            <person name="Ramirez L."/>
            <person name="Alfaro M."/>
            <person name="Sun H."/>
            <person name="Tritt A."/>
            <person name="Yoshinaga Y."/>
            <person name="Zwiers L.-H."/>
            <person name="Turgeon B."/>
            <person name="Goodwin S."/>
            <person name="Spatafora J."/>
            <person name="Crous P."/>
            <person name="Grigoriev I."/>
        </authorList>
    </citation>
    <scope>NUCLEOTIDE SEQUENCE</scope>
    <source>
        <strain evidence="4">CBS 130266</strain>
    </source>
</reference>
<keyword evidence="5" id="KW-1185">Reference proteome</keyword>
<feature type="compositionally biased region" description="Low complexity" evidence="1">
    <location>
        <begin position="218"/>
        <end position="238"/>
    </location>
</feature>
<gene>
    <name evidence="4" type="ORF">EJ08DRAFT_645623</name>
</gene>
<feature type="region of interest" description="Disordered" evidence="1">
    <location>
        <begin position="218"/>
        <end position="270"/>
    </location>
</feature>
<dbReference type="GO" id="GO:0030466">
    <property type="term" value="P:silent mating-type cassette heterochromatin formation"/>
    <property type="evidence" value="ECO:0007669"/>
    <property type="project" value="TreeGrafter"/>
</dbReference>
<evidence type="ECO:0000313" key="5">
    <source>
        <dbReference type="Proteomes" id="UP000800235"/>
    </source>
</evidence>
<accession>A0A9P4P0I9</accession>
<evidence type="ECO:0000259" key="3">
    <source>
        <dbReference type="Pfam" id="PF16761"/>
    </source>
</evidence>
<dbReference type="PANTHER" id="PTHR38046">
    <property type="entry name" value="CRYPTIC LOCI REGULATOR 2"/>
    <property type="match status" value="1"/>
</dbReference>
<dbReference type="EMBL" id="MU007012">
    <property type="protein sequence ID" value="KAF2435955.1"/>
    <property type="molecule type" value="Genomic_DNA"/>
</dbReference>